<dbReference type="GO" id="GO:0008168">
    <property type="term" value="F:methyltransferase activity"/>
    <property type="evidence" value="ECO:0007669"/>
    <property type="project" value="UniProtKB-KW"/>
</dbReference>
<comment type="caution">
    <text evidence="5">The sequence shown here is derived from an EMBL/GenBank/DDBJ whole genome shotgun (WGS) entry which is preliminary data.</text>
</comment>
<dbReference type="AlphaFoldDB" id="A0A8J6B3W3"/>
<dbReference type="GO" id="GO:0005737">
    <property type="term" value="C:cytoplasm"/>
    <property type="evidence" value="ECO:0007669"/>
    <property type="project" value="TreeGrafter"/>
</dbReference>
<dbReference type="Proteomes" id="UP000717585">
    <property type="component" value="Unassembled WGS sequence"/>
</dbReference>
<dbReference type="OrthoDB" id="46564at2759"/>
<keyword evidence="6" id="KW-1185">Reference proteome</keyword>
<dbReference type="PANTHER" id="PTHR14614">
    <property type="entry name" value="HEPATOCELLULAR CARCINOMA-ASSOCIATED ANTIGEN"/>
    <property type="match status" value="1"/>
</dbReference>
<reference evidence="5" key="1">
    <citation type="submission" date="2021-05" db="EMBL/GenBank/DDBJ databases">
        <title>A free-living protist that lacks canonical eukaryotic 1 DNA replication and segregation systems.</title>
        <authorList>
            <person name="Salas-Leiva D.E."/>
            <person name="Tromer E.C."/>
            <person name="Curtis B.A."/>
            <person name="Jerlstrom-Hultqvist J."/>
            <person name="Kolisko M."/>
            <person name="Yi Z."/>
            <person name="Salas-Leiva J.S."/>
            <person name="Gallot-Lavallee L."/>
            <person name="Kops G.J.P.L."/>
            <person name="Archibald J.M."/>
            <person name="Simpson A.G.B."/>
            <person name="Roger A.J."/>
        </authorList>
    </citation>
    <scope>NUCLEOTIDE SEQUENCE</scope>
    <source>
        <strain evidence="5">BICM</strain>
    </source>
</reference>
<evidence type="ECO:0000313" key="5">
    <source>
        <dbReference type="EMBL" id="KAG9395163.1"/>
    </source>
</evidence>
<dbReference type="InterPro" id="IPR019410">
    <property type="entry name" value="Methyltransf_16"/>
</dbReference>
<keyword evidence="3" id="KW-0808">Transferase</keyword>
<evidence type="ECO:0000256" key="3">
    <source>
        <dbReference type="ARBA" id="ARBA00022679"/>
    </source>
</evidence>
<evidence type="ECO:0000256" key="2">
    <source>
        <dbReference type="ARBA" id="ARBA00022603"/>
    </source>
</evidence>
<organism evidence="5 6">
    <name type="scientific">Carpediemonas membranifera</name>
    <dbReference type="NCBI Taxonomy" id="201153"/>
    <lineage>
        <taxon>Eukaryota</taxon>
        <taxon>Metamonada</taxon>
        <taxon>Carpediemonas-like organisms</taxon>
        <taxon>Carpediemonas</taxon>
    </lineage>
</organism>
<keyword evidence="4" id="KW-0949">S-adenosyl-L-methionine</keyword>
<dbReference type="InterPro" id="IPR029063">
    <property type="entry name" value="SAM-dependent_MTases_sf"/>
</dbReference>
<dbReference type="InterPro" id="IPR025784">
    <property type="entry name" value="EFM7"/>
</dbReference>
<name>A0A8J6B3W3_9EUKA</name>
<dbReference type="EMBL" id="JAHDYR010000012">
    <property type="protein sequence ID" value="KAG9395163.1"/>
    <property type="molecule type" value="Genomic_DNA"/>
</dbReference>
<evidence type="ECO:0000313" key="6">
    <source>
        <dbReference type="Proteomes" id="UP000717585"/>
    </source>
</evidence>
<proteinExistence type="predicted"/>
<protein>
    <submittedName>
        <fullName evidence="5">Nicotinamide N-methyltransferase-like</fullName>
    </submittedName>
</protein>
<sequence length="250" mass="27646">MSDSEEIAVDLFQEPDGYFKERKAASQTMVERGNGEKIVLDLAPEHSLWGHVLWNASRVILNQMDEGIIDVRGKRVLELGSGAGLASIASCLNGAAAVYATDYPDEELIERLQTNINRNTKDTACDVHVAGFAWGSDTAPLLADGLFDVIILSDLLFNHSQHGALLRTCRECLAPGGVVRVAFSSHRPWLQHKDLAFFDLAVDRTVVSNGECCFAVTELDPVRMPVMFEEDPGDIEIRRTVKIYIMELVE</sequence>
<evidence type="ECO:0000256" key="4">
    <source>
        <dbReference type="ARBA" id="ARBA00022691"/>
    </source>
</evidence>
<dbReference type="Gene3D" id="3.40.50.150">
    <property type="entry name" value="Vaccinia Virus protein VP39"/>
    <property type="match status" value="1"/>
</dbReference>
<dbReference type="CDD" id="cd02440">
    <property type="entry name" value="AdoMet_MTases"/>
    <property type="match status" value="1"/>
</dbReference>
<evidence type="ECO:0000256" key="1">
    <source>
        <dbReference type="ARBA" id="ARBA00022490"/>
    </source>
</evidence>
<keyword evidence="2" id="KW-0489">Methyltransferase</keyword>
<dbReference type="Pfam" id="PF10294">
    <property type="entry name" value="Methyltransf_16"/>
    <property type="match status" value="1"/>
</dbReference>
<dbReference type="PROSITE" id="PS51560">
    <property type="entry name" value="SAM_MT_NNT1"/>
    <property type="match status" value="1"/>
</dbReference>
<dbReference type="SUPFAM" id="SSF53335">
    <property type="entry name" value="S-adenosyl-L-methionine-dependent methyltransferases"/>
    <property type="match status" value="1"/>
</dbReference>
<accession>A0A8J6B3W3</accession>
<dbReference type="PANTHER" id="PTHR14614:SF10">
    <property type="entry name" value="PROTEIN N-TERMINAL AND LYSINE N-METHYLTRANSFERASE EFM7"/>
    <property type="match status" value="1"/>
</dbReference>
<keyword evidence="1" id="KW-0963">Cytoplasm</keyword>
<dbReference type="GO" id="GO:0032259">
    <property type="term" value="P:methylation"/>
    <property type="evidence" value="ECO:0007669"/>
    <property type="project" value="UniProtKB-KW"/>
</dbReference>
<gene>
    <name evidence="5" type="ORF">J8273_0383</name>
</gene>